<dbReference type="InterPro" id="IPR008775">
    <property type="entry name" value="Phytyl_CoA_dOase-like"/>
</dbReference>
<name>A0A813E9X9_POLGL</name>
<dbReference type="Gene3D" id="2.60.120.620">
    <property type="entry name" value="q2cbj1_9rhob like domain"/>
    <property type="match status" value="1"/>
</dbReference>
<dbReference type="AlphaFoldDB" id="A0A813E9X9"/>
<sequence length="198" mass="21854">MPLQAWELLHILQERVFAALEAANVSGLAINHDVMAWYIDPLTSESGWPEHRDRADSADPLDYVTCWVALTESTLENGCIRVRNSRQGPSRKRRLTALPARPGDALLWHGHLPHSGGPSRPSAPVPRVALSCGASRASLERPEMRLGADAHAAFLRGESVALPDRLRLIALILHLNDFLLDEPSRRLLEELDSAEQAS</sequence>
<dbReference type="Proteomes" id="UP000654075">
    <property type="component" value="Unassembled WGS sequence"/>
</dbReference>
<protein>
    <recommendedName>
        <fullName evidence="3">Phytanoyl-CoA dioxygenase</fullName>
    </recommendedName>
</protein>
<dbReference type="SUPFAM" id="SSF51197">
    <property type="entry name" value="Clavaminate synthase-like"/>
    <property type="match status" value="1"/>
</dbReference>
<feature type="non-terminal residue" evidence="1">
    <location>
        <position position="1"/>
    </location>
</feature>
<dbReference type="OrthoDB" id="445007at2759"/>
<gene>
    <name evidence="1" type="ORF">PGLA1383_LOCUS12962</name>
</gene>
<proteinExistence type="predicted"/>
<accession>A0A813E9X9</accession>
<evidence type="ECO:0000313" key="2">
    <source>
        <dbReference type="Proteomes" id="UP000654075"/>
    </source>
</evidence>
<feature type="non-terminal residue" evidence="1">
    <location>
        <position position="198"/>
    </location>
</feature>
<evidence type="ECO:0008006" key="3">
    <source>
        <dbReference type="Google" id="ProtNLM"/>
    </source>
</evidence>
<dbReference type="EMBL" id="CAJNNV010007047">
    <property type="protein sequence ID" value="CAE8594414.1"/>
    <property type="molecule type" value="Genomic_DNA"/>
</dbReference>
<keyword evidence="2" id="KW-1185">Reference proteome</keyword>
<comment type="caution">
    <text evidence="1">The sequence shown here is derived from an EMBL/GenBank/DDBJ whole genome shotgun (WGS) entry which is preliminary data.</text>
</comment>
<dbReference type="Pfam" id="PF05721">
    <property type="entry name" value="PhyH"/>
    <property type="match status" value="1"/>
</dbReference>
<organism evidence="1 2">
    <name type="scientific">Polarella glacialis</name>
    <name type="common">Dinoflagellate</name>
    <dbReference type="NCBI Taxonomy" id="89957"/>
    <lineage>
        <taxon>Eukaryota</taxon>
        <taxon>Sar</taxon>
        <taxon>Alveolata</taxon>
        <taxon>Dinophyceae</taxon>
        <taxon>Suessiales</taxon>
        <taxon>Suessiaceae</taxon>
        <taxon>Polarella</taxon>
    </lineage>
</organism>
<reference evidence="1" key="1">
    <citation type="submission" date="2021-02" db="EMBL/GenBank/DDBJ databases">
        <authorList>
            <person name="Dougan E. K."/>
            <person name="Rhodes N."/>
            <person name="Thang M."/>
            <person name="Chan C."/>
        </authorList>
    </citation>
    <scope>NUCLEOTIDE SEQUENCE</scope>
</reference>
<evidence type="ECO:0000313" key="1">
    <source>
        <dbReference type="EMBL" id="CAE8594414.1"/>
    </source>
</evidence>